<keyword evidence="4" id="KW-0539">Nucleus</keyword>
<reference evidence="9" key="1">
    <citation type="submission" date="2022-08" db="UniProtKB">
        <authorList>
            <consortium name="EnsemblMetazoa"/>
        </authorList>
    </citation>
    <scope>IDENTIFICATION</scope>
    <source>
        <strain evidence="9">05x7-T-G4-1.051#20</strain>
    </source>
</reference>
<comment type="subcellular location">
    <subcellularLocation>
        <location evidence="1">Nucleus</location>
    </subcellularLocation>
</comment>
<dbReference type="FunFam" id="3.40.50.300:FF:000282">
    <property type="entry name" value="Strawberry notch homolog 1 (Drosophila)"/>
    <property type="match status" value="1"/>
</dbReference>
<evidence type="ECO:0000313" key="9">
    <source>
        <dbReference type="EnsemblMetazoa" id="G21679.4:cds"/>
    </source>
</evidence>
<evidence type="ECO:0000256" key="5">
    <source>
        <dbReference type="SAM" id="MobiDB-lite"/>
    </source>
</evidence>
<evidence type="ECO:0000259" key="8">
    <source>
        <dbReference type="Pfam" id="PF25373"/>
    </source>
</evidence>
<dbReference type="InterPro" id="IPR039187">
    <property type="entry name" value="SNO_AAA"/>
</dbReference>
<evidence type="ECO:0000313" key="10">
    <source>
        <dbReference type="Proteomes" id="UP000005408"/>
    </source>
</evidence>
<dbReference type="EnsemblMetazoa" id="G21679.4">
    <property type="protein sequence ID" value="G21679.4:cds"/>
    <property type="gene ID" value="G21679"/>
</dbReference>
<feature type="region of interest" description="Disordered" evidence="5">
    <location>
        <begin position="332"/>
        <end position="351"/>
    </location>
</feature>
<evidence type="ECO:0000259" key="7">
    <source>
        <dbReference type="Pfam" id="PF13872"/>
    </source>
</evidence>
<feature type="domain" description="Strawberry notch helicase C" evidence="6">
    <location>
        <begin position="1055"/>
        <end position="1330"/>
    </location>
</feature>
<keyword evidence="3" id="KW-0175">Coiled coil</keyword>
<dbReference type="SUPFAM" id="SSF52540">
    <property type="entry name" value="P-loop containing nucleoside triphosphate hydrolases"/>
    <property type="match status" value="2"/>
</dbReference>
<dbReference type="Gene3D" id="3.40.50.300">
    <property type="entry name" value="P-loop containing nucleotide triphosphate hydrolases"/>
    <property type="match status" value="2"/>
</dbReference>
<evidence type="ECO:0008006" key="11">
    <source>
        <dbReference type="Google" id="ProtNLM"/>
    </source>
</evidence>
<dbReference type="GO" id="GO:0006355">
    <property type="term" value="P:regulation of DNA-templated transcription"/>
    <property type="evidence" value="ECO:0007669"/>
    <property type="project" value="InterPro"/>
</dbReference>
<dbReference type="PANTHER" id="PTHR12706:SF30">
    <property type="entry name" value="PROTEIN STRAWBERRY NOTCH-RELATED"/>
    <property type="match status" value="1"/>
</dbReference>
<dbReference type="InterPro" id="IPR026937">
    <property type="entry name" value="SBNO_Helicase_C_dom"/>
</dbReference>
<dbReference type="InterPro" id="IPR026741">
    <property type="entry name" value="SNO"/>
</dbReference>
<dbReference type="PANTHER" id="PTHR12706">
    <property type="entry name" value="STRAWBERRY NOTCH-RELATED"/>
    <property type="match status" value="1"/>
</dbReference>
<keyword evidence="10" id="KW-1185">Reference proteome</keyword>
<proteinExistence type="inferred from homology"/>
<feature type="region of interest" description="Disordered" evidence="5">
    <location>
        <begin position="873"/>
        <end position="959"/>
    </location>
</feature>
<dbReference type="Pfam" id="PF13872">
    <property type="entry name" value="AAA_34"/>
    <property type="match status" value="1"/>
</dbReference>
<evidence type="ECO:0000256" key="4">
    <source>
        <dbReference type="ARBA" id="ARBA00023242"/>
    </source>
</evidence>
<dbReference type="InterPro" id="IPR027417">
    <property type="entry name" value="P-loop_NTPase"/>
</dbReference>
<dbReference type="Pfam" id="PF13871">
    <property type="entry name" value="Helicase_C_4"/>
    <property type="match status" value="1"/>
</dbReference>
<name>A0A8W8K2Q6_MAGGI</name>
<dbReference type="Proteomes" id="UP000005408">
    <property type="component" value="Unassembled WGS sequence"/>
</dbReference>
<dbReference type="GO" id="GO:0005634">
    <property type="term" value="C:nucleus"/>
    <property type="evidence" value="ECO:0007669"/>
    <property type="project" value="UniProtKB-SubCell"/>
</dbReference>
<evidence type="ECO:0000259" key="6">
    <source>
        <dbReference type="Pfam" id="PF13871"/>
    </source>
</evidence>
<evidence type="ECO:0000256" key="3">
    <source>
        <dbReference type="ARBA" id="ARBA00023054"/>
    </source>
</evidence>
<feature type="domain" description="SBNO alpha/beta" evidence="8">
    <location>
        <begin position="1368"/>
        <end position="1485"/>
    </location>
</feature>
<comment type="similarity">
    <text evidence="2">Belongs to the SBNO family.</text>
</comment>
<protein>
    <recommendedName>
        <fullName evidence="11">Protein strawberry notch-like protein 1</fullName>
    </recommendedName>
</protein>
<organism evidence="9 10">
    <name type="scientific">Magallana gigas</name>
    <name type="common">Pacific oyster</name>
    <name type="synonym">Crassostrea gigas</name>
    <dbReference type="NCBI Taxonomy" id="29159"/>
    <lineage>
        <taxon>Eukaryota</taxon>
        <taxon>Metazoa</taxon>
        <taxon>Spiralia</taxon>
        <taxon>Lophotrochozoa</taxon>
        <taxon>Mollusca</taxon>
        <taxon>Bivalvia</taxon>
        <taxon>Autobranchia</taxon>
        <taxon>Pteriomorphia</taxon>
        <taxon>Ostreida</taxon>
        <taxon>Ostreoidea</taxon>
        <taxon>Ostreidae</taxon>
        <taxon>Magallana</taxon>
    </lineage>
</organism>
<dbReference type="Pfam" id="PF25373">
    <property type="entry name" value="SBNO"/>
    <property type="match status" value="1"/>
</dbReference>
<dbReference type="GO" id="GO:0009967">
    <property type="term" value="P:positive regulation of signal transduction"/>
    <property type="evidence" value="ECO:0007669"/>
    <property type="project" value="UniProtKB-ARBA"/>
</dbReference>
<accession>A0A8W8K2Q6</accession>
<dbReference type="GO" id="GO:0031490">
    <property type="term" value="F:chromatin DNA binding"/>
    <property type="evidence" value="ECO:0007669"/>
    <property type="project" value="TreeGrafter"/>
</dbReference>
<evidence type="ECO:0000256" key="2">
    <source>
        <dbReference type="ARBA" id="ARBA00006992"/>
    </source>
</evidence>
<sequence length="1576" mass="172772">MANELSNDFTDILSAALDESGIAGDFEEYNEPAHQTVYQGQSQPIISHVINPGTLNPGIPQQTHPGATFPNVQLKTQVSKVQSNLSSQLHRSSSSPAIIRIPASSLQKHGESLQGQIKLQTSQIQSSSSGGPRIIKITRLGGQAPSTIKVPVSGTTVPLSGIINKTTGGVASVKLGSYVTKNSAVPTINLNDLSGRTSVAEVPVSDTSKPASDSLNWSNLVRKDPYTGACMINLGNLATASGKKIIITTTSNQVTGGVNPSPSIGAQVMSSGGRINPAVCSTFGGITMTPSSPALPRSDILSNQGGMGNIRVNSLTPGAVNTAQSPSVSLLHGNPTLQHSMSTPALPDLEHPHSVNGLNGSIPASFKANVTHKDLSRLWSNEDVKLKKVGPSVQQLTARQMLGGGVASLEEDEVEEEVQELGHAETYNEYMPVKLSIGIKHPDPVVETSSLASVEPTNIWYNLSLPESIIDNGELSALQLEAVTYACQRHEIILPSKDRAGFLIGDGAGVGKGRTLAGIIYENYLLGRKRALWLSVSNDLKVDAERDLSDIGAGRIEVHALNKFKYAKISSKENGSVKKGVIFATYSSLIGESQSSGKYKTRFKQLLKWCGKDFDGVIVFDECHKAKNLCPVGSSKPTKTGQTVLELQNRLPNARIVYASATGASEPKNMAYMTRLGLWGAGTPFPEFNDFIQAVEKRGVGAMELVAMDMKLRGMYIARQLSFKGVTFKIEEIPLEKNFVKVYNDSVRMWVTARERFSKAAELMDAEQRMKKSMWGQFWSAHQRFFKYLCISAKVQHCVELAREAVKNGKCVVIGLQSTGEARTLEQLEEQGGELNDFVSTAKGVFQTLVEKHFPAPDRRKTFDIFGLGNYGKKKEPVQQTENNKRKKEQKNNQISKKQKRKEANSDDSDSDSSSDSNSDMSDMELDFHKGSDNSGTDVDDSNPFGNDSDSDEDPWLKKSSKKIKNKDFSKKKKKKGKELDVDEEFDKALAAAGLLRKNCLAKENVNTVNNSNNVDKNEKEDAPLYSMDAVEQAVAMKNELLDMLNEVGEKLPPNTLDHLIDELGGTESVAEMTGRKGRVVNTDEGITYESRSEIDVPLEILNLTEKQRFMDGEKNVAIISEAASSGISLQADRRAINQKRRVHVTLELPWSADRAIQQFGRTHRSNQVNAPEYIFLISELAGEQRFASTVSKRLESLGALTHGDRRATESRDLSRFNFDNKYGRAALEAVMKSVLGFDAPLVPIPKTYDGDFFEDVKKGLAGVGLISFDERIGVPLLEKDYNNISKFLNRILGMEVALQNAMFKYFSETLTAIILDAKRSGRWDMGILDLGSGGESVKKIETKTFVGSAALNTAKTELTTVSVERGMSFSQANDIWRKYTGVDDGFYISSIERNVKKTVVLAVFFGTNKKKEKLYNVYRPNTGRQLHTEPLSNIKRKYKKVLPDIAKPWWEDQYNLSAKICSHAYWRGSCKKANLGLQCEIGLRTRTFHILSGSVLSVWSKVESVLAGMPGGSTSKMQIIRLKTDCGQRIVGSLIPGNCVQALTSILSEGCDKSFTEKHPQSVEYDDNLSMPLLF</sequence>
<feature type="domain" description="Strawberry notch AAA" evidence="7">
    <location>
        <begin position="440"/>
        <end position="744"/>
    </location>
</feature>
<dbReference type="InterPro" id="IPR057332">
    <property type="entry name" value="SBNO_a/b_dom"/>
</dbReference>
<dbReference type="GO" id="GO:0042393">
    <property type="term" value="F:histone binding"/>
    <property type="evidence" value="ECO:0007669"/>
    <property type="project" value="TreeGrafter"/>
</dbReference>
<evidence type="ECO:0000256" key="1">
    <source>
        <dbReference type="ARBA" id="ARBA00004123"/>
    </source>
</evidence>